<evidence type="ECO:0000313" key="3">
    <source>
        <dbReference type="Proteomes" id="UP000789423"/>
    </source>
</evidence>
<name>A0ABN8A3U7_9BACI</name>
<accession>A0ABN8A3U7</accession>
<reference evidence="2 3" key="1">
    <citation type="submission" date="2021-10" db="EMBL/GenBank/DDBJ databases">
        <authorList>
            <person name="Criscuolo A."/>
        </authorList>
    </citation>
    <scope>NUCLEOTIDE SEQUENCE [LARGE SCALE GENOMIC DNA]</scope>
    <source>
        <strain evidence="3">CIP 111899</strain>
    </source>
</reference>
<keyword evidence="3" id="KW-1185">Reference proteome</keyword>
<feature type="domain" description="N-acetyltransferase" evidence="1">
    <location>
        <begin position="131"/>
        <end position="261"/>
    </location>
</feature>
<dbReference type="RefSeq" id="WP_230576216.1">
    <property type="nucleotide sequence ID" value="NZ_CAKJTI010000024.1"/>
</dbReference>
<dbReference type="InterPro" id="IPR016181">
    <property type="entry name" value="Acyl_CoA_acyltransferase"/>
</dbReference>
<dbReference type="Pfam" id="PF00583">
    <property type="entry name" value="Acetyltransf_1"/>
    <property type="match status" value="1"/>
</dbReference>
<dbReference type="PANTHER" id="PTHR43072">
    <property type="entry name" value="N-ACETYLTRANSFERASE"/>
    <property type="match status" value="1"/>
</dbReference>
<dbReference type="CDD" id="cd04301">
    <property type="entry name" value="NAT_SF"/>
    <property type="match status" value="1"/>
</dbReference>
<dbReference type="PANTHER" id="PTHR43072:SF55">
    <property type="entry name" value="ACETYLTRANSFERASE"/>
    <property type="match status" value="1"/>
</dbReference>
<dbReference type="EMBL" id="CAKJTI010000024">
    <property type="protein sequence ID" value="CAG9614245.1"/>
    <property type="molecule type" value="Genomic_DNA"/>
</dbReference>
<dbReference type="SUPFAM" id="SSF55729">
    <property type="entry name" value="Acyl-CoA N-acyltransferases (Nat)"/>
    <property type="match status" value="1"/>
</dbReference>
<evidence type="ECO:0000259" key="1">
    <source>
        <dbReference type="PROSITE" id="PS51186"/>
    </source>
</evidence>
<proteinExistence type="predicted"/>
<gene>
    <name evidence="2" type="ORF">BACCIP111899_03472</name>
</gene>
<organism evidence="2 3">
    <name type="scientific">Bacillus rhizoplanae</name>
    <dbReference type="NCBI Taxonomy" id="2880966"/>
    <lineage>
        <taxon>Bacteria</taxon>
        <taxon>Bacillati</taxon>
        <taxon>Bacillota</taxon>
        <taxon>Bacilli</taxon>
        <taxon>Bacillales</taxon>
        <taxon>Bacillaceae</taxon>
        <taxon>Bacillus</taxon>
    </lineage>
</organism>
<dbReference type="Proteomes" id="UP000789423">
    <property type="component" value="Unassembled WGS sequence"/>
</dbReference>
<protein>
    <recommendedName>
        <fullName evidence="1">N-acetyltransferase domain-containing protein</fullName>
    </recommendedName>
</protein>
<comment type="caution">
    <text evidence="2">The sequence shown here is derived from an EMBL/GenBank/DDBJ whole genome shotgun (WGS) entry which is preliminary data.</text>
</comment>
<dbReference type="PROSITE" id="PS51186">
    <property type="entry name" value="GNAT"/>
    <property type="match status" value="1"/>
</dbReference>
<evidence type="ECO:0000313" key="2">
    <source>
        <dbReference type="EMBL" id="CAG9614245.1"/>
    </source>
</evidence>
<dbReference type="InterPro" id="IPR000182">
    <property type="entry name" value="GNAT_dom"/>
</dbReference>
<sequence length="261" mass="30118">MIRKLTEQDHEQVLSFLKKEAAFNLFLIGDIEAFGYDQDFQELWGQFTIENELQAVLLRFHDSFIAYAEASFQPEAFIDQFTNHDYIKLSGKSEVVEQFENLDNLNLGKKLQTYFCECTTEKQLVKDINKENIKMATVEDVDRIIHLRKQITEFKIADSAGKLLRQAIETNTGRTYYIEENEEIIACASTSAENSLSAMVIGVCTHPNHRGKGYASQIISKMIQDFIAERRTLCLFYSNPAAGRIYKRLGFEDIGTWTMYR</sequence>
<dbReference type="Gene3D" id="3.40.630.30">
    <property type="match status" value="1"/>
</dbReference>